<proteinExistence type="predicted"/>
<name>A0A7C8YQ29_OPUST</name>
<dbReference type="AlphaFoldDB" id="A0A7C8YQ29"/>
<dbReference type="EMBL" id="GISG01045137">
    <property type="protein sequence ID" value="MBA4623814.1"/>
    <property type="molecule type" value="Transcribed_RNA"/>
</dbReference>
<reference evidence="1" key="2">
    <citation type="submission" date="2020-07" db="EMBL/GenBank/DDBJ databases">
        <authorList>
            <person name="Vera ALvarez R."/>
            <person name="Arias-Moreno D.M."/>
            <person name="Jimenez-Jacinto V."/>
            <person name="Jimenez-Bremont J.F."/>
            <person name="Swaminathan K."/>
            <person name="Moose S.P."/>
            <person name="Guerrero-Gonzalez M.L."/>
            <person name="Marino-Ramirez L."/>
            <person name="Landsman D."/>
            <person name="Rodriguez-Kessler M."/>
            <person name="Delgado-Sanchez P."/>
        </authorList>
    </citation>
    <scope>NUCLEOTIDE SEQUENCE</scope>
    <source>
        <tissue evidence="1">Cladode</tissue>
    </source>
</reference>
<reference evidence="1" key="1">
    <citation type="journal article" date="2013" name="J. Plant Res.">
        <title>Effect of fungi and light on seed germination of three Opuntia species from semiarid lands of central Mexico.</title>
        <authorList>
            <person name="Delgado-Sanchez P."/>
            <person name="Jimenez-Bremont J.F."/>
            <person name="Guerrero-Gonzalez Mde L."/>
            <person name="Flores J."/>
        </authorList>
    </citation>
    <scope>NUCLEOTIDE SEQUENCE</scope>
    <source>
        <tissue evidence="1">Cladode</tissue>
    </source>
</reference>
<evidence type="ECO:0000313" key="1">
    <source>
        <dbReference type="EMBL" id="MBA4623814.1"/>
    </source>
</evidence>
<accession>A0A7C8YQ29</accession>
<organism evidence="1">
    <name type="scientific">Opuntia streptacantha</name>
    <name type="common">Prickly pear cactus</name>
    <name type="synonym">Opuntia cardona</name>
    <dbReference type="NCBI Taxonomy" id="393608"/>
    <lineage>
        <taxon>Eukaryota</taxon>
        <taxon>Viridiplantae</taxon>
        <taxon>Streptophyta</taxon>
        <taxon>Embryophyta</taxon>
        <taxon>Tracheophyta</taxon>
        <taxon>Spermatophyta</taxon>
        <taxon>Magnoliopsida</taxon>
        <taxon>eudicotyledons</taxon>
        <taxon>Gunneridae</taxon>
        <taxon>Pentapetalae</taxon>
        <taxon>Caryophyllales</taxon>
        <taxon>Cactineae</taxon>
        <taxon>Cactaceae</taxon>
        <taxon>Opuntioideae</taxon>
        <taxon>Opuntia</taxon>
    </lineage>
</organism>
<sequence length="99" mass="10768">MPPTLVVLHRPSHCCCYPLLLAPARPSSLSPPIPCCHLSPASASASGYWRTTTHCHSRPTLLGLLLDCAQPPLEASLYSPLKFTFSNYFGFRPSKLGDT</sequence>
<protein>
    <submittedName>
        <fullName evidence="1">Uncharacterized protein</fullName>
    </submittedName>
</protein>